<evidence type="ECO:0000256" key="4">
    <source>
        <dbReference type="ARBA" id="ARBA00022574"/>
    </source>
</evidence>
<evidence type="ECO:0000256" key="11">
    <source>
        <dbReference type="ARBA" id="ARBA00046056"/>
    </source>
</evidence>
<dbReference type="FunFam" id="2.130.10.10:FF:001320">
    <property type="entry name" value="Predicted protein"/>
    <property type="match status" value="1"/>
</dbReference>
<accession>A0A6P7T7U3</accession>
<dbReference type="SUPFAM" id="SSF50978">
    <property type="entry name" value="WD40 repeat-like"/>
    <property type="match status" value="2"/>
</dbReference>
<protein>
    <recommendedName>
        <fullName evidence="10">Cilia- and flagella-associated protein 52</fullName>
    </recommendedName>
</protein>
<keyword evidence="4 13" id="KW-0853">WD repeat</keyword>
<evidence type="ECO:0000313" key="15">
    <source>
        <dbReference type="RefSeq" id="XP_029646988.1"/>
    </source>
</evidence>
<feature type="repeat" description="WD" evidence="13">
    <location>
        <begin position="416"/>
        <end position="457"/>
    </location>
</feature>
<dbReference type="PROSITE" id="PS00678">
    <property type="entry name" value="WD_REPEATS_1"/>
    <property type="match status" value="1"/>
</dbReference>
<dbReference type="Gene3D" id="2.130.10.10">
    <property type="entry name" value="YVTN repeat-like/Quinoprotein amine dehydrogenase"/>
    <property type="match status" value="3"/>
</dbReference>
<dbReference type="GO" id="GO:0031514">
    <property type="term" value="C:motile cilium"/>
    <property type="evidence" value="ECO:0007669"/>
    <property type="project" value="UniProtKB-SubCell"/>
</dbReference>
<dbReference type="InterPro" id="IPR019775">
    <property type="entry name" value="WD40_repeat_CS"/>
</dbReference>
<comment type="subcellular location">
    <subcellularLocation>
        <location evidence="1">Cell projection</location>
        <location evidence="1">Cilium</location>
        <location evidence="1">Flagellum</location>
    </subcellularLocation>
    <subcellularLocation>
        <location evidence="2">Cytoplasm</location>
    </subcellularLocation>
</comment>
<dbReference type="InterPro" id="IPR050630">
    <property type="entry name" value="WD_repeat_EMAP"/>
</dbReference>
<dbReference type="Pfam" id="PF00400">
    <property type="entry name" value="WD40"/>
    <property type="match status" value="5"/>
</dbReference>
<evidence type="ECO:0000256" key="1">
    <source>
        <dbReference type="ARBA" id="ARBA00004230"/>
    </source>
</evidence>
<dbReference type="InterPro" id="IPR001680">
    <property type="entry name" value="WD40_rpt"/>
</dbReference>
<evidence type="ECO:0000256" key="2">
    <source>
        <dbReference type="ARBA" id="ARBA00004496"/>
    </source>
</evidence>
<dbReference type="AlphaFoldDB" id="A0A6P7T7U3"/>
<dbReference type="PANTHER" id="PTHR13720:SF14">
    <property type="entry name" value="CILIA- AND FLAGELLA-ASSOCIATED PROTEIN 52"/>
    <property type="match status" value="1"/>
</dbReference>
<evidence type="ECO:0000256" key="3">
    <source>
        <dbReference type="ARBA" id="ARBA00022490"/>
    </source>
</evidence>
<dbReference type="Proteomes" id="UP000515154">
    <property type="component" value="Linkage group LG17"/>
</dbReference>
<evidence type="ECO:0000256" key="10">
    <source>
        <dbReference type="ARBA" id="ARBA00029552"/>
    </source>
</evidence>
<dbReference type="PANTHER" id="PTHR13720">
    <property type="entry name" value="WD-40 REPEAT PROTEIN"/>
    <property type="match status" value="1"/>
</dbReference>
<dbReference type="FunFam" id="2.130.10.10:FF:000173">
    <property type="entry name" value="Cilia- and flagella-associated protein 52"/>
    <property type="match status" value="1"/>
</dbReference>
<keyword evidence="8" id="KW-0966">Cell projection</keyword>
<organism evidence="14 15">
    <name type="scientific">Octopus sinensis</name>
    <name type="common">East Asian common octopus</name>
    <dbReference type="NCBI Taxonomy" id="2607531"/>
    <lineage>
        <taxon>Eukaryota</taxon>
        <taxon>Metazoa</taxon>
        <taxon>Spiralia</taxon>
        <taxon>Lophotrochozoa</taxon>
        <taxon>Mollusca</taxon>
        <taxon>Cephalopoda</taxon>
        <taxon>Coleoidea</taxon>
        <taxon>Octopodiformes</taxon>
        <taxon>Octopoda</taxon>
        <taxon>Incirrata</taxon>
        <taxon>Octopodidae</taxon>
        <taxon>Octopus</taxon>
    </lineage>
</organism>
<keyword evidence="7" id="KW-0969">Cilium</keyword>
<evidence type="ECO:0000256" key="6">
    <source>
        <dbReference type="ARBA" id="ARBA00022846"/>
    </source>
</evidence>
<evidence type="ECO:0000256" key="7">
    <source>
        <dbReference type="ARBA" id="ARBA00023069"/>
    </source>
</evidence>
<name>A0A6P7T7U3_9MOLL</name>
<keyword evidence="14" id="KW-1185">Reference proteome</keyword>
<evidence type="ECO:0000256" key="9">
    <source>
        <dbReference type="ARBA" id="ARBA00029456"/>
    </source>
</evidence>
<dbReference type="GO" id="GO:0005930">
    <property type="term" value="C:axoneme"/>
    <property type="evidence" value="ECO:0007669"/>
    <property type="project" value="UniProtKB-ARBA"/>
</dbReference>
<evidence type="ECO:0000256" key="12">
    <source>
        <dbReference type="ARBA" id="ARBA00047117"/>
    </source>
</evidence>
<dbReference type="FunFam" id="2.130.10.10:FF:000207">
    <property type="entry name" value="Cilia- and flagella-associated protein 52"/>
    <property type="match status" value="1"/>
</dbReference>
<feature type="repeat" description="WD" evidence="13">
    <location>
        <begin position="552"/>
        <end position="583"/>
    </location>
</feature>
<proteinExistence type="inferred from homology"/>
<dbReference type="PROSITE" id="PS50082">
    <property type="entry name" value="WD_REPEATS_2"/>
    <property type="match status" value="3"/>
</dbReference>
<dbReference type="SMART" id="SM00320">
    <property type="entry name" value="WD40"/>
    <property type="match status" value="9"/>
</dbReference>
<evidence type="ECO:0000256" key="8">
    <source>
        <dbReference type="ARBA" id="ARBA00023273"/>
    </source>
</evidence>
<feature type="repeat" description="WD" evidence="13">
    <location>
        <begin position="468"/>
        <end position="509"/>
    </location>
</feature>
<dbReference type="KEGG" id="osn:115220928"/>
<evidence type="ECO:0000256" key="5">
    <source>
        <dbReference type="ARBA" id="ARBA00022737"/>
    </source>
</evidence>
<sequence>MSERSEEPVEIKPSSVMGFNGHSHGGMIIHPDCQHIVYHLGYIVVVENISTKKQSLLFGHHNDVSCLTVSRSGQFLASGQVIFMGFKADIIVWDYEKKDIYCRFTLHKVKVQALDISPNDLFLLSLGGQDDGNVVVWNINKKDAICGSPAQSVTAGITLCCKFTHTNDYSFITAGEYCLRIWSLDVKNRKIRPTEVNLGPYKRIIQCLDIENDDSLFYCGTTTGDILCVIMKTAILVSIGPPKKIFSMGVKSLCHITTGGQLQYLVGAGDGTVAIVKDRHSKFLQTKNNVKLTGAITSISLRGPGHQFFVGTSCSNIYRFNFAEFSCILLNTGHSSSINDIIFPYATSDLFLTCGKEEIRVWHASSEKEMLRITVSNMTCNALDISRDGSIIISAWNDGRIRAHYPETGKLMYQIENAHNRGVTSIAFSADSDRIISGGGEGQVRVWRIEIGNTYAKDIFKTSLIESMKEHKGCVTQIKLFPNGIQCVSVSTDGTCIIWNLENYQRDAVIFANTLFQCACIYPDNCQIITSGTDRNVGYWEVTDGTQIRELEAAKSGSVNAMDISKDGKYFITGGGDHLIKVWLYEEGVVTHIGVGHGGSIKRVKISPDQTFVISVGEEGAILRWPSPFLTESSKST</sequence>
<comment type="function">
    <text evidence="11">Microtubule inner protein (MIP) part of the dynein-decorated doublet microtubules (DMTs) in cilia axoneme. Important for proper ciliary and flagellar beating. May act in cooperation with CFAP45 and axonemal dynein subunit DNAH11. May play a role in cell growth and/or survival.</text>
</comment>
<evidence type="ECO:0000256" key="13">
    <source>
        <dbReference type="PROSITE-ProRule" id="PRU00221"/>
    </source>
</evidence>
<keyword evidence="5" id="KW-0677">Repeat</keyword>
<reference evidence="15" key="1">
    <citation type="submission" date="2025-08" db="UniProtKB">
        <authorList>
            <consortium name="RefSeq"/>
        </authorList>
    </citation>
    <scope>IDENTIFICATION</scope>
</reference>
<dbReference type="RefSeq" id="XP_029646988.1">
    <property type="nucleotide sequence ID" value="XM_029791128.2"/>
</dbReference>
<evidence type="ECO:0000313" key="14">
    <source>
        <dbReference type="Proteomes" id="UP000515154"/>
    </source>
</evidence>
<dbReference type="InterPro" id="IPR036322">
    <property type="entry name" value="WD40_repeat_dom_sf"/>
</dbReference>
<keyword evidence="3" id="KW-0963">Cytoplasm</keyword>
<comment type="similarity">
    <text evidence="9">Belongs to the CFAP52 family.</text>
</comment>
<gene>
    <name evidence="15" type="primary">LOC115220928</name>
</gene>
<dbReference type="InterPro" id="IPR015943">
    <property type="entry name" value="WD40/YVTN_repeat-like_dom_sf"/>
</dbReference>
<comment type="subunit">
    <text evidence="12">Microtubule inner protein component of sperm flagellar doublet microtubules. Interacts with BRCA2. Interacts with the CCT chaperonin complex. Interacts with HSP70. Interacts with AK8. Interacts with CFAP45. Interacts with DNAI1. Interacts with IQDC.</text>
</comment>
<keyword evidence="6" id="KW-0282">Flagellum</keyword>
<dbReference type="PROSITE" id="PS50294">
    <property type="entry name" value="WD_REPEATS_REGION"/>
    <property type="match status" value="2"/>
</dbReference>